<organism evidence="1 2">
    <name type="scientific">Plenodomus tracheiphilus IPT5</name>
    <dbReference type="NCBI Taxonomy" id="1408161"/>
    <lineage>
        <taxon>Eukaryota</taxon>
        <taxon>Fungi</taxon>
        <taxon>Dikarya</taxon>
        <taxon>Ascomycota</taxon>
        <taxon>Pezizomycotina</taxon>
        <taxon>Dothideomycetes</taxon>
        <taxon>Pleosporomycetidae</taxon>
        <taxon>Pleosporales</taxon>
        <taxon>Pleosporineae</taxon>
        <taxon>Leptosphaeriaceae</taxon>
        <taxon>Plenodomus</taxon>
    </lineage>
</organism>
<proteinExistence type="predicted"/>
<sequence>MKHRRRPDEAKIARPMYKIQHNTARPPPISLINPNSFMISLPNALSSPYRLPSLLLVHLPFPLPLRSKQVLVLTAALHLISDKLLILL</sequence>
<name>A0A6A7BC24_9PLEO</name>
<evidence type="ECO:0000313" key="1">
    <source>
        <dbReference type="EMBL" id="KAF2852822.1"/>
    </source>
</evidence>
<dbReference type="AlphaFoldDB" id="A0A6A7BC24"/>
<dbReference type="Proteomes" id="UP000799423">
    <property type="component" value="Unassembled WGS sequence"/>
</dbReference>
<gene>
    <name evidence="1" type="ORF">T440DRAFT_19440</name>
</gene>
<accession>A0A6A7BC24</accession>
<reference evidence="1" key="1">
    <citation type="submission" date="2020-01" db="EMBL/GenBank/DDBJ databases">
        <authorList>
            <consortium name="DOE Joint Genome Institute"/>
            <person name="Haridas S."/>
            <person name="Albert R."/>
            <person name="Binder M."/>
            <person name="Bloem J."/>
            <person name="Labutti K."/>
            <person name="Salamov A."/>
            <person name="Andreopoulos B."/>
            <person name="Baker S.E."/>
            <person name="Barry K."/>
            <person name="Bills G."/>
            <person name="Bluhm B.H."/>
            <person name="Cannon C."/>
            <person name="Castanera R."/>
            <person name="Culley D.E."/>
            <person name="Daum C."/>
            <person name="Ezra D."/>
            <person name="Gonzalez J.B."/>
            <person name="Henrissat B."/>
            <person name="Kuo A."/>
            <person name="Liang C."/>
            <person name="Lipzen A."/>
            <person name="Lutzoni F."/>
            <person name="Magnuson J."/>
            <person name="Mondo S."/>
            <person name="Nolan M."/>
            <person name="Ohm R."/>
            <person name="Pangilinan J."/>
            <person name="Park H.-J."/>
            <person name="Ramirez L."/>
            <person name="Alfaro M."/>
            <person name="Sun H."/>
            <person name="Tritt A."/>
            <person name="Yoshinaga Y."/>
            <person name="Zwiers L.-H."/>
            <person name="Turgeon B.G."/>
            <person name="Goodwin S.B."/>
            <person name="Spatafora J.W."/>
            <person name="Crous P.W."/>
            <person name="Grigoriev I.V."/>
        </authorList>
    </citation>
    <scope>NUCLEOTIDE SEQUENCE</scope>
    <source>
        <strain evidence="1">IPT5</strain>
    </source>
</reference>
<dbReference type="EMBL" id="MU006297">
    <property type="protein sequence ID" value="KAF2852822.1"/>
    <property type="molecule type" value="Genomic_DNA"/>
</dbReference>
<protein>
    <submittedName>
        <fullName evidence="1">Uncharacterized protein</fullName>
    </submittedName>
</protein>
<keyword evidence="2" id="KW-1185">Reference proteome</keyword>
<evidence type="ECO:0000313" key="2">
    <source>
        <dbReference type="Proteomes" id="UP000799423"/>
    </source>
</evidence>